<evidence type="ECO:0000256" key="13">
    <source>
        <dbReference type="HAMAP-Rule" id="MF_00384"/>
    </source>
</evidence>
<evidence type="ECO:0000256" key="6">
    <source>
        <dbReference type="ARBA" id="ARBA00022679"/>
    </source>
</evidence>
<dbReference type="PIRSF" id="PIRSF000676">
    <property type="entry name" value="Homoser_kin"/>
    <property type="match status" value="1"/>
</dbReference>
<dbReference type="EC" id="2.7.1.39" evidence="3 13"/>
<evidence type="ECO:0000259" key="14">
    <source>
        <dbReference type="Pfam" id="PF00288"/>
    </source>
</evidence>
<sequence>MIKVTVPATSANIGAGFDSLGLALGMHNTIYLKEAQGPDIASLDGVRVPTGEKNLIYQTVKDLYNRCGRSFPGLYIRQQNTIPMTRGLGSSSACIVGGLLGGNALLGQPFTTDELVDMAAHMEGHPDNSTPAILGGFVAAVLEDEHVFYVKKDLDSSLHFVAFIPDFALKTEEARAALPATVSHKDAVYNLSRAALMATSICTGKLDNIRVAAGDRLHQPYRLGLIPGGDGIFDAAYSEGALAVFVSGAGPTILALVDGGDTGFCQRVQARISQNEQTARFALTRLTPDNRGAYVQQLDDTFLPAAE</sequence>
<keyword evidence="9 13" id="KW-0418">Kinase</keyword>
<evidence type="ECO:0000259" key="15">
    <source>
        <dbReference type="Pfam" id="PF08544"/>
    </source>
</evidence>
<dbReference type="InterPro" id="IPR006203">
    <property type="entry name" value="GHMP_knse_ATP-bd_CS"/>
</dbReference>
<dbReference type="AlphaFoldDB" id="A0A1C6I0N8"/>
<evidence type="ECO:0000256" key="4">
    <source>
        <dbReference type="ARBA" id="ARBA00017858"/>
    </source>
</evidence>
<keyword evidence="10 13" id="KW-0067">ATP-binding</keyword>
<dbReference type="Pfam" id="PF00288">
    <property type="entry name" value="GHMP_kinases_N"/>
    <property type="match status" value="1"/>
</dbReference>
<evidence type="ECO:0000256" key="7">
    <source>
        <dbReference type="ARBA" id="ARBA00022697"/>
    </source>
</evidence>
<dbReference type="InterPro" id="IPR020568">
    <property type="entry name" value="Ribosomal_Su5_D2-typ_SF"/>
</dbReference>
<feature type="domain" description="GHMP kinase N-terminal" evidence="14">
    <location>
        <begin position="54"/>
        <end position="136"/>
    </location>
</feature>
<dbReference type="GO" id="GO:0009088">
    <property type="term" value="P:threonine biosynthetic process"/>
    <property type="evidence" value="ECO:0007669"/>
    <property type="project" value="UniProtKB-UniRule"/>
</dbReference>
<organism evidence="16">
    <name type="scientific">uncultured Anaerotruncus sp</name>
    <dbReference type="NCBI Taxonomy" id="905011"/>
    <lineage>
        <taxon>Bacteria</taxon>
        <taxon>Bacillati</taxon>
        <taxon>Bacillota</taxon>
        <taxon>Clostridia</taxon>
        <taxon>Eubacteriales</taxon>
        <taxon>Oscillospiraceae</taxon>
        <taxon>Anaerotruncus</taxon>
        <taxon>environmental samples</taxon>
    </lineage>
</organism>
<dbReference type="PANTHER" id="PTHR20861:SF1">
    <property type="entry name" value="HOMOSERINE KINASE"/>
    <property type="match status" value="1"/>
</dbReference>
<protein>
    <recommendedName>
        <fullName evidence="4 13">Homoserine kinase</fullName>
        <shortName evidence="13">HK</shortName>
        <shortName evidence="13">HSK</shortName>
        <ecNumber evidence="3 13">2.7.1.39</ecNumber>
    </recommendedName>
</protein>
<gene>
    <name evidence="13 16" type="primary">thrB</name>
    <name evidence="16" type="ORF">SAMEA3545359_01162</name>
</gene>
<comment type="similarity">
    <text evidence="2 13">Belongs to the GHMP kinase family. Homoserine kinase subfamily.</text>
</comment>
<dbReference type="InterPro" id="IPR036554">
    <property type="entry name" value="GHMP_kinase_C_sf"/>
</dbReference>
<dbReference type="PRINTS" id="PR00958">
    <property type="entry name" value="HOMSERKINASE"/>
</dbReference>
<dbReference type="NCBIfam" id="TIGR00191">
    <property type="entry name" value="thrB"/>
    <property type="match status" value="1"/>
</dbReference>
<keyword evidence="13" id="KW-0963">Cytoplasm</keyword>
<comment type="pathway">
    <text evidence="1 13">Amino-acid biosynthesis; L-threonine biosynthesis; L-threonine from L-aspartate: step 4/5.</text>
</comment>
<comment type="catalytic activity">
    <reaction evidence="11 13">
        <text>L-homoserine + ATP = O-phospho-L-homoserine + ADP + H(+)</text>
        <dbReference type="Rhea" id="RHEA:13985"/>
        <dbReference type="ChEBI" id="CHEBI:15378"/>
        <dbReference type="ChEBI" id="CHEBI:30616"/>
        <dbReference type="ChEBI" id="CHEBI:57476"/>
        <dbReference type="ChEBI" id="CHEBI:57590"/>
        <dbReference type="ChEBI" id="CHEBI:456216"/>
        <dbReference type="EC" id="2.7.1.39"/>
    </reaction>
</comment>
<evidence type="ECO:0000256" key="2">
    <source>
        <dbReference type="ARBA" id="ARBA00007370"/>
    </source>
</evidence>
<dbReference type="Pfam" id="PF08544">
    <property type="entry name" value="GHMP_kinases_C"/>
    <property type="match status" value="1"/>
</dbReference>
<reference evidence="16" key="1">
    <citation type="submission" date="2015-09" db="EMBL/GenBank/DDBJ databases">
        <authorList>
            <consortium name="Pathogen Informatics"/>
        </authorList>
    </citation>
    <scope>NUCLEOTIDE SEQUENCE</scope>
    <source>
        <strain evidence="16">2789STDY5834896</strain>
    </source>
</reference>
<dbReference type="GO" id="GO:0004413">
    <property type="term" value="F:homoserine kinase activity"/>
    <property type="evidence" value="ECO:0007669"/>
    <property type="project" value="UniProtKB-UniRule"/>
</dbReference>
<dbReference type="EMBL" id="FMHG01000001">
    <property type="protein sequence ID" value="SCJ63499.1"/>
    <property type="molecule type" value="Genomic_DNA"/>
</dbReference>
<dbReference type="InterPro" id="IPR014721">
    <property type="entry name" value="Ribsml_uS5_D2-typ_fold_subgr"/>
</dbReference>
<evidence type="ECO:0000256" key="12">
    <source>
        <dbReference type="ARBA" id="ARBA00049954"/>
    </source>
</evidence>
<dbReference type="Gene3D" id="3.30.230.10">
    <property type="match status" value="1"/>
</dbReference>
<evidence type="ECO:0000256" key="5">
    <source>
        <dbReference type="ARBA" id="ARBA00022605"/>
    </source>
</evidence>
<dbReference type="HAMAP" id="MF_00384">
    <property type="entry name" value="Homoser_kinase"/>
    <property type="match status" value="1"/>
</dbReference>
<feature type="domain" description="GHMP kinase C-terminal" evidence="15">
    <location>
        <begin position="201"/>
        <end position="258"/>
    </location>
</feature>
<name>A0A1C6I0N8_9FIRM</name>
<comment type="subcellular location">
    <subcellularLocation>
        <location evidence="13">Cytoplasm</location>
    </subcellularLocation>
</comment>
<feature type="binding site" evidence="13">
    <location>
        <begin position="83"/>
        <end position="93"/>
    </location>
    <ligand>
        <name>ATP</name>
        <dbReference type="ChEBI" id="CHEBI:30616"/>
    </ligand>
</feature>
<dbReference type="InterPro" id="IPR013750">
    <property type="entry name" value="GHMP_kinase_C_dom"/>
</dbReference>
<proteinExistence type="inferred from homology"/>
<keyword evidence="7 13" id="KW-0791">Threonine biosynthesis</keyword>
<comment type="function">
    <text evidence="12 13">Catalyzes the ATP-dependent phosphorylation of L-homoserine to L-homoserine phosphate.</text>
</comment>
<keyword evidence="6 13" id="KW-0808">Transferase</keyword>
<evidence type="ECO:0000256" key="8">
    <source>
        <dbReference type="ARBA" id="ARBA00022741"/>
    </source>
</evidence>
<dbReference type="GO" id="GO:0005737">
    <property type="term" value="C:cytoplasm"/>
    <property type="evidence" value="ECO:0007669"/>
    <property type="project" value="UniProtKB-SubCell"/>
</dbReference>
<dbReference type="SUPFAM" id="SSF55060">
    <property type="entry name" value="GHMP Kinase, C-terminal domain"/>
    <property type="match status" value="1"/>
</dbReference>
<dbReference type="PROSITE" id="PS00627">
    <property type="entry name" value="GHMP_KINASES_ATP"/>
    <property type="match status" value="1"/>
</dbReference>
<evidence type="ECO:0000256" key="10">
    <source>
        <dbReference type="ARBA" id="ARBA00022840"/>
    </source>
</evidence>
<accession>A0A1C6I0N8</accession>
<keyword evidence="5 13" id="KW-0028">Amino-acid biosynthesis</keyword>
<evidence type="ECO:0000256" key="9">
    <source>
        <dbReference type="ARBA" id="ARBA00022777"/>
    </source>
</evidence>
<evidence type="ECO:0000256" key="11">
    <source>
        <dbReference type="ARBA" id="ARBA00049375"/>
    </source>
</evidence>
<dbReference type="PANTHER" id="PTHR20861">
    <property type="entry name" value="HOMOSERINE/4-DIPHOSPHOCYTIDYL-2-C-METHYL-D-ERYTHRITOL KINASE"/>
    <property type="match status" value="1"/>
</dbReference>
<evidence type="ECO:0000256" key="1">
    <source>
        <dbReference type="ARBA" id="ARBA00005015"/>
    </source>
</evidence>
<dbReference type="GO" id="GO:0005524">
    <property type="term" value="F:ATP binding"/>
    <property type="evidence" value="ECO:0007669"/>
    <property type="project" value="UniProtKB-UniRule"/>
</dbReference>
<dbReference type="InterPro" id="IPR000870">
    <property type="entry name" value="Homoserine_kinase"/>
</dbReference>
<dbReference type="UniPathway" id="UPA00050">
    <property type="reaction ID" value="UER00064"/>
</dbReference>
<evidence type="ECO:0000313" key="16">
    <source>
        <dbReference type="EMBL" id="SCJ63499.1"/>
    </source>
</evidence>
<evidence type="ECO:0000256" key="3">
    <source>
        <dbReference type="ARBA" id="ARBA00012078"/>
    </source>
</evidence>
<dbReference type="SUPFAM" id="SSF54211">
    <property type="entry name" value="Ribosomal protein S5 domain 2-like"/>
    <property type="match status" value="1"/>
</dbReference>
<keyword evidence="8 13" id="KW-0547">Nucleotide-binding</keyword>
<dbReference type="Gene3D" id="3.30.70.890">
    <property type="entry name" value="GHMP kinase, C-terminal domain"/>
    <property type="match status" value="1"/>
</dbReference>
<dbReference type="InterPro" id="IPR006204">
    <property type="entry name" value="GHMP_kinase_N_dom"/>
</dbReference>